<organism evidence="2 3">
    <name type="scientific">Sordaria brevicollis</name>
    <dbReference type="NCBI Taxonomy" id="83679"/>
    <lineage>
        <taxon>Eukaryota</taxon>
        <taxon>Fungi</taxon>
        <taxon>Dikarya</taxon>
        <taxon>Ascomycota</taxon>
        <taxon>Pezizomycotina</taxon>
        <taxon>Sordariomycetes</taxon>
        <taxon>Sordariomycetidae</taxon>
        <taxon>Sordariales</taxon>
        <taxon>Sordariaceae</taxon>
        <taxon>Sordaria</taxon>
    </lineage>
</organism>
<feature type="region of interest" description="Disordered" evidence="1">
    <location>
        <begin position="800"/>
        <end position="869"/>
    </location>
</feature>
<reference evidence="2" key="2">
    <citation type="submission" date="2023-07" db="EMBL/GenBank/DDBJ databases">
        <authorList>
            <consortium name="Lawrence Berkeley National Laboratory"/>
            <person name="Haridas S."/>
            <person name="Hensen N."/>
            <person name="Bonometti L."/>
            <person name="Westerberg I."/>
            <person name="Brannstrom I.O."/>
            <person name="Guillou S."/>
            <person name="Cros-Aarteil S."/>
            <person name="Calhoun S."/>
            <person name="Kuo A."/>
            <person name="Mondo S."/>
            <person name="Pangilinan J."/>
            <person name="Riley R."/>
            <person name="LaButti K."/>
            <person name="Andreopoulos B."/>
            <person name="Lipzen A."/>
            <person name="Chen C."/>
            <person name="Yanf M."/>
            <person name="Daum C."/>
            <person name="Ng V."/>
            <person name="Clum A."/>
            <person name="Steindorff A."/>
            <person name="Ohm R."/>
            <person name="Martin F."/>
            <person name="Silar P."/>
            <person name="Natvig D."/>
            <person name="Lalanne C."/>
            <person name="Gautier V."/>
            <person name="Ament-velasquez S.L."/>
            <person name="Kruys A."/>
            <person name="Hutchinson M.I."/>
            <person name="Powell A.J."/>
            <person name="Barry K."/>
            <person name="Miller A.N."/>
            <person name="Grigoriev I.V."/>
            <person name="Debuchy R."/>
            <person name="Gladieux P."/>
            <person name="Thoren M.H."/>
            <person name="Johannesson H."/>
        </authorList>
    </citation>
    <scope>NUCLEOTIDE SEQUENCE</scope>
    <source>
        <strain evidence="2">FGSC 1904</strain>
    </source>
</reference>
<proteinExistence type="predicted"/>
<dbReference type="AlphaFoldDB" id="A0AAE0PE73"/>
<keyword evidence="3" id="KW-1185">Reference proteome</keyword>
<comment type="caution">
    <text evidence="2">The sequence shown here is derived from an EMBL/GenBank/DDBJ whole genome shotgun (WGS) entry which is preliminary data.</text>
</comment>
<name>A0AAE0PE73_SORBR</name>
<feature type="compositionally biased region" description="Low complexity" evidence="1">
    <location>
        <begin position="642"/>
        <end position="657"/>
    </location>
</feature>
<evidence type="ECO:0000256" key="1">
    <source>
        <dbReference type="SAM" id="MobiDB-lite"/>
    </source>
</evidence>
<reference evidence="2" key="1">
    <citation type="journal article" date="2023" name="Mol. Phylogenet. Evol.">
        <title>Genome-scale phylogeny and comparative genomics of the fungal order Sordariales.</title>
        <authorList>
            <person name="Hensen N."/>
            <person name="Bonometti L."/>
            <person name="Westerberg I."/>
            <person name="Brannstrom I.O."/>
            <person name="Guillou S."/>
            <person name="Cros-Aarteil S."/>
            <person name="Calhoun S."/>
            <person name="Haridas S."/>
            <person name="Kuo A."/>
            <person name="Mondo S."/>
            <person name="Pangilinan J."/>
            <person name="Riley R."/>
            <person name="LaButti K."/>
            <person name="Andreopoulos B."/>
            <person name="Lipzen A."/>
            <person name="Chen C."/>
            <person name="Yan M."/>
            <person name="Daum C."/>
            <person name="Ng V."/>
            <person name="Clum A."/>
            <person name="Steindorff A."/>
            <person name="Ohm R.A."/>
            <person name="Martin F."/>
            <person name="Silar P."/>
            <person name="Natvig D.O."/>
            <person name="Lalanne C."/>
            <person name="Gautier V."/>
            <person name="Ament-Velasquez S.L."/>
            <person name="Kruys A."/>
            <person name="Hutchinson M.I."/>
            <person name="Powell A.J."/>
            <person name="Barry K."/>
            <person name="Miller A.N."/>
            <person name="Grigoriev I.V."/>
            <person name="Debuchy R."/>
            <person name="Gladieux P."/>
            <person name="Hiltunen Thoren M."/>
            <person name="Johannesson H."/>
        </authorList>
    </citation>
    <scope>NUCLEOTIDE SEQUENCE</scope>
    <source>
        <strain evidence="2">FGSC 1904</strain>
    </source>
</reference>
<feature type="region of interest" description="Disordered" evidence="1">
    <location>
        <begin position="642"/>
        <end position="670"/>
    </location>
</feature>
<feature type="compositionally biased region" description="Low complexity" evidence="1">
    <location>
        <begin position="814"/>
        <end position="830"/>
    </location>
</feature>
<dbReference type="EMBL" id="JAUTDP010000006">
    <property type="protein sequence ID" value="KAK3398189.1"/>
    <property type="molecule type" value="Genomic_DNA"/>
</dbReference>
<feature type="compositionally biased region" description="Acidic residues" evidence="1">
    <location>
        <begin position="833"/>
        <end position="843"/>
    </location>
</feature>
<feature type="compositionally biased region" description="Polar residues" evidence="1">
    <location>
        <begin position="800"/>
        <end position="813"/>
    </location>
</feature>
<sequence>MEWEPEPAAVERPSSPSPLELSVENAINQHFNELNLLMSRTPDEGEGDVLTVVTFPKNADALACNKSPWPKLWLRMNLSTLVSLGSSKINTMLDPKRQERTRRRLGMETLPLGVEYLFDFTPPVEGAELADLTAALWLPKTVKLWFLAGHYCPEEILATGHLGVWDARPLASRSVSAMLTLGHDDACNSILGFCTMDRSEWKPKEVPGIVDESPEVLDKFPKYFPSFRKIPDYCGIRHRAAIMRVLHAVNGNGLLLNSAARMWTVAQVAIHLEIPQVVVDPVTQWLIAPPNTKFVEICPERAFQLALALKIPSVLTAAFRILVSELAVDYAAPEPSPRRPALTWAQRRRDDYGDLPSDPIEYASRTFVERITGEFDMLRSDTVFDRIGTGLGEWDLLKKQGSVIQEQGSDELKTAHANLLQALVGGFHNLITEVLHAHAPAGRLATLISAQRDHYLYKHERDSLNYLYENLAYAQRALTPLFWDTLYNKCLGSFGNGPLVLSTYNGQTMKKYVQRYVFFWNASGLSTSNTQVDIAGDISKYNLKHHSKLYDVFNLHQFEIEVFAAATTLCERVLCRSSSENEPFQFFLSDHLLLPSLNSKEMNFLPMWAGGCDDGTGGVFQDAVPPAEMGPSEPGPAYHTGFTIPTTGTRTTGTGTRVDGDGDDTTIMDDDDRLGGGSIYGVSELGDNLDRFEIISTRTAQTATTATVPSMDVEQSVATTATASSTGGVGSWLGQLNLGPGGPNRHRVVTVPSERSAESESFSLNPREDGEYADAMYTQPAEHQAAGRAVDKYVGNATAATSGRNGDASSSRQGGATAAAGGEGGNTTNAYLDTDDFMIEDEDGGLRDLGDCSDDGSSTVGADSDYDMI</sequence>
<evidence type="ECO:0000313" key="3">
    <source>
        <dbReference type="Proteomes" id="UP001281003"/>
    </source>
</evidence>
<evidence type="ECO:0000313" key="2">
    <source>
        <dbReference type="EMBL" id="KAK3398189.1"/>
    </source>
</evidence>
<accession>A0AAE0PE73</accession>
<feature type="compositionally biased region" description="Acidic residues" evidence="1">
    <location>
        <begin position="661"/>
        <end position="670"/>
    </location>
</feature>
<dbReference type="Proteomes" id="UP001281003">
    <property type="component" value="Unassembled WGS sequence"/>
</dbReference>
<protein>
    <submittedName>
        <fullName evidence="2">Uncharacterized protein</fullName>
    </submittedName>
</protein>
<gene>
    <name evidence="2" type="ORF">B0T20DRAFT_201773</name>
</gene>